<evidence type="ECO:0000313" key="2">
    <source>
        <dbReference type="EMBL" id="PQJ30179.1"/>
    </source>
</evidence>
<keyword evidence="1" id="KW-0812">Transmembrane</keyword>
<accession>A0A2S7U589</accession>
<keyword evidence="1" id="KW-0472">Membrane</keyword>
<name>A0A2S7U589_9BACT</name>
<feature type="transmembrane region" description="Helical" evidence="1">
    <location>
        <begin position="327"/>
        <end position="356"/>
    </location>
</feature>
<feature type="transmembrane region" description="Helical" evidence="1">
    <location>
        <begin position="36"/>
        <end position="57"/>
    </location>
</feature>
<organism evidence="2 3">
    <name type="scientific">Rubritalea profundi</name>
    <dbReference type="NCBI Taxonomy" id="1658618"/>
    <lineage>
        <taxon>Bacteria</taxon>
        <taxon>Pseudomonadati</taxon>
        <taxon>Verrucomicrobiota</taxon>
        <taxon>Verrucomicrobiia</taxon>
        <taxon>Verrucomicrobiales</taxon>
        <taxon>Rubritaleaceae</taxon>
        <taxon>Rubritalea</taxon>
    </lineage>
</organism>
<evidence type="ECO:0000256" key="1">
    <source>
        <dbReference type="SAM" id="Phobius"/>
    </source>
</evidence>
<dbReference type="EMBL" id="MQWA01000001">
    <property type="protein sequence ID" value="PQJ30179.1"/>
    <property type="molecule type" value="Genomic_DNA"/>
</dbReference>
<protein>
    <recommendedName>
        <fullName evidence="4">DUF4129 domain-containing protein</fullName>
    </recommendedName>
</protein>
<dbReference type="RefSeq" id="WP_105044704.1">
    <property type="nucleotide sequence ID" value="NZ_MQWA01000001.1"/>
</dbReference>
<keyword evidence="3" id="KW-1185">Reference proteome</keyword>
<reference evidence="2 3" key="1">
    <citation type="submission" date="2016-12" db="EMBL/GenBank/DDBJ databases">
        <title>Study of bacterial adaptation to deep sea.</title>
        <authorList>
            <person name="Song J."/>
            <person name="Yoshizawa S."/>
            <person name="Kogure K."/>
        </authorList>
    </citation>
    <scope>NUCLEOTIDE SEQUENCE [LARGE SCALE GENOMIC DNA]</scope>
    <source>
        <strain evidence="2 3">SAORIC-165</strain>
    </source>
</reference>
<proteinExistence type="predicted"/>
<feature type="transmembrane region" description="Helical" evidence="1">
    <location>
        <begin position="210"/>
        <end position="239"/>
    </location>
</feature>
<gene>
    <name evidence="2" type="ORF">BSZ32_18015</name>
</gene>
<feature type="transmembrane region" description="Helical" evidence="1">
    <location>
        <begin position="158"/>
        <end position="184"/>
    </location>
</feature>
<feature type="transmembrane region" description="Helical" evidence="1">
    <location>
        <begin position="63"/>
        <end position="84"/>
    </location>
</feature>
<evidence type="ECO:0008006" key="4">
    <source>
        <dbReference type="Google" id="ProtNLM"/>
    </source>
</evidence>
<dbReference type="Proteomes" id="UP000239907">
    <property type="component" value="Unassembled WGS sequence"/>
</dbReference>
<dbReference type="AlphaFoldDB" id="A0A2S7U589"/>
<dbReference type="OrthoDB" id="183980at2"/>
<keyword evidence="1" id="KW-1133">Transmembrane helix</keyword>
<comment type="caution">
    <text evidence="2">The sequence shown here is derived from an EMBL/GenBank/DDBJ whole genome shotgun (WGS) entry which is preliminary data.</text>
</comment>
<sequence>MKLEKVTAEIRPRGRWESIDLGCALVRENYGKVMNAWFITVVPLWFIIIALSQFWPWAEGRPWIAGFLCIWILPLCDRIPLFVLSRRLFGEDSTTRELLKALPSMFCRRFFITVLMGPLNLARGLAQPVMELEGLKGKAYSQRVNLLSRNGGEGASQAALVSLVLVLGSMFSMLFVFTSVVGLFGDSIVIEEFWIDHVLDSDASFMPEPYVWIMLGLILSAVTLIEPFYVGAGFAMYINSRTITEGWDIELAFKRMSERVSSVLQSTGKSLLITLAALLCFSLSQTSVEASNERLDKVMADDDFEIRSEIVQVPEKDDNQSNGSGSLALFGALGIVSNILFWVILFALIIGICWLIHTNMHVFRGTGRATTSSVPRVRSVMGMDVTPESLPEDIVAAARAAWDARDQQLALSYLYRGSISWAVNEMAIEIEEGDTENDCVQRVARCGQLVASRYFSDLTKHWVNLAYGKIEPDVHDFSSLCSSWPFTKVQKTEEDSR</sequence>
<evidence type="ECO:0000313" key="3">
    <source>
        <dbReference type="Proteomes" id="UP000239907"/>
    </source>
</evidence>